<comment type="catalytic activity">
    <reaction evidence="1 7">
        <text>6-phospho-D-glucono-1,5-lactone + H2O = 6-phospho-D-gluconate + H(+)</text>
        <dbReference type="Rhea" id="RHEA:12556"/>
        <dbReference type="ChEBI" id="CHEBI:15377"/>
        <dbReference type="ChEBI" id="CHEBI:15378"/>
        <dbReference type="ChEBI" id="CHEBI:57955"/>
        <dbReference type="ChEBI" id="CHEBI:58759"/>
        <dbReference type="EC" id="3.1.1.31"/>
    </reaction>
</comment>
<name>I8TEK6_9GAMM</name>
<dbReference type="SUPFAM" id="SSF100950">
    <property type="entry name" value="NagB/RpiA/CoA transferase-like"/>
    <property type="match status" value="1"/>
</dbReference>
<evidence type="ECO:0000313" key="9">
    <source>
        <dbReference type="EMBL" id="EIT72133.1"/>
    </source>
</evidence>
<dbReference type="EC" id="3.1.1.31" evidence="5 7"/>
<evidence type="ECO:0000256" key="1">
    <source>
        <dbReference type="ARBA" id="ARBA00000832"/>
    </source>
</evidence>
<organism evidence="9 10">
    <name type="scientific">Hydrocarboniphaga effusa AP103</name>
    <dbReference type="NCBI Taxonomy" id="1172194"/>
    <lineage>
        <taxon>Bacteria</taxon>
        <taxon>Pseudomonadati</taxon>
        <taxon>Pseudomonadota</taxon>
        <taxon>Gammaproteobacteria</taxon>
        <taxon>Nevskiales</taxon>
        <taxon>Nevskiaceae</taxon>
        <taxon>Hydrocarboniphaga</taxon>
    </lineage>
</organism>
<comment type="similarity">
    <text evidence="4 7">Belongs to the glucosamine/galactosamine-6-phosphate isomerase family. 6-phosphogluconolactonase subfamily.</text>
</comment>
<dbReference type="InterPro" id="IPR039104">
    <property type="entry name" value="6PGL"/>
</dbReference>
<reference evidence="9 10" key="1">
    <citation type="journal article" date="2012" name="J. Bacteriol.">
        <title>Genome Sequence of n-Alkane-Degrading Hydrocarboniphaga effusa Strain AP103T (ATCC BAA-332T).</title>
        <authorList>
            <person name="Chang H.K."/>
            <person name="Zylstra G.J."/>
            <person name="Chae J.C."/>
        </authorList>
    </citation>
    <scope>NUCLEOTIDE SEQUENCE [LARGE SCALE GENOMIC DNA]</scope>
    <source>
        <strain evidence="9 10">AP103</strain>
    </source>
</reference>
<dbReference type="PANTHER" id="PTHR11054">
    <property type="entry name" value="6-PHOSPHOGLUCONOLACTONASE"/>
    <property type="match status" value="1"/>
</dbReference>
<comment type="caution">
    <text evidence="9">The sequence shown here is derived from an EMBL/GenBank/DDBJ whole genome shotgun (WGS) entry which is preliminary data.</text>
</comment>
<dbReference type="InterPro" id="IPR006148">
    <property type="entry name" value="Glc/Gal-6P_isomerase"/>
</dbReference>
<dbReference type="STRING" id="1172194.WQQ_22700"/>
<dbReference type="CDD" id="cd01400">
    <property type="entry name" value="6PGL"/>
    <property type="match status" value="1"/>
</dbReference>
<evidence type="ECO:0000256" key="3">
    <source>
        <dbReference type="ARBA" id="ARBA00004961"/>
    </source>
</evidence>
<dbReference type="GO" id="GO:0017057">
    <property type="term" value="F:6-phosphogluconolactonase activity"/>
    <property type="evidence" value="ECO:0007669"/>
    <property type="project" value="UniProtKB-UniRule"/>
</dbReference>
<comment type="pathway">
    <text evidence="3 7">Carbohydrate degradation; pentose phosphate pathway; D-ribulose 5-phosphate from D-glucose 6-phosphate (oxidative stage): step 2/3.</text>
</comment>
<dbReference type="Pfam" id="PF01182">
    <property type="entry name" value="Glucosamine_iso"/>
    <property type="match status" value="1"/>
</dbReference>
<dbReference type="AlphaFoldDB" id="I8TEK6"/>
<evidence type="ECO:0000256" key="4">
    <source>
        <dbReference type="ARBA" id="ARBA00010662"/>
    </source>
</evidence>
<protein>
    <recommendedName>
        <fullName evidence="6 7">6-phosphogluconolactonase</fullName>
        <shortName evidence="7">6PGL</shortName>
        <ecNumber evidence="5 7">3.1.1.31</ecNumber>
    </recommendedName>
</protein>
<dbReference type="PANTHER" id="PTHR11054:SF0">
    <property type="entry name" value="6-PHOSPHOGLUCONOLACTONASE"/>
    <property type="match status" value="1"/>
</dbReference>
<dbReference type="InterPro" id="IPR005900">
    <property type="entry name" value="6-phosphogluconolactonase_DevB"/>
</dbReference>
<accession>I8TEK6</accession>
<dbReference type="GO" id="GO:0005975">
    <property type="term" value="P:carbohydrate metabolic process"/>
    <property type="evidence" value="ECO:0007669"/>
    <property type="project" value="UniProtKB-UniRule"/>
</dbReference>
<comment type="function">
    <text evidence="2 7">Hydrolysis of 6-phosphogluconolactone to 6-phosphogluconate.</text>
</comment>
<dbReference type="GO" id="GO:0006098">
    <property type="term" value="P:pentose-phosphate shunt"/>
    <property type="evidence" value="ECO:0007669"/>
    <property type="project" value="UniProtKB-UniPathway"/>
</dbReference>
<evidence type="ECO:0000256" key="7">
    <source>
        <dbReference type="RuleBase" id="RU365095"/>
    </source>
</evidence>
<dbReference type="NCBIfam" id="TIGR01198">
    <property type="entry name" value="pgl"/>
    <property type="match status" value="1"/>
</dbReference>
<keyword evidence="7" id="KW-0378">Hydrolase</keyword>
<dbReference type="Gene3D" id="3.40.50.1360">
    <property type="match status" value="1"/>
</dbReference>
<evidence type="ECO:0000256" key="2">
    <source>
        <dbReference type="ARBA" id="ARBA00002681"/>
    </source>
</evidence>
<keyword evidence="10" id="KW-1185">Reference proteome</keyword>
<gene>
    <name evidence="7" type="primary">pgl</name>
    <name evidence="9" type="ORF">WQQ_22700</name>
</gene>
<proteinExistence type="inferred from homology"/>
<dbReference type="InterPro" id="IPR037171">
    <property type="entry name" value="NagB/RpiA_transferase-like"/>
</dbReference>
<evidence type="ECO:0000259" key="8">
    <source>
        <dbReference type="Pfam" id="PF01182"/>
    </source>
</evidence>
<dbReference type="UniPathway" id="UPA00115">
    <property type="reaction ID" value="UER00409"/>
</dbReference>
<sequence length="217" mass="22889">MTAASVVAGILAQALDTRPLASLIVSGGRSPARFMESLSTAALDWSRVVIGLADERWVDPACAASNEHLVRTHLLRNAAARARFVPLKNASRSAAAGVGFAERAIAEIPRPFDAVVLGVGEDGHTASLFPCALETARALDPKRPANVAAINPETAPHERMTLTLGALLDSRQLIIIASGEKKREVLERAAASGDPLCFPIAAVLLQDAVPTHLFCDF</sequence>
<evidence type="ECO:0000256" key="5">
    <source>
        <dbReference type="ARBA" id="ARBA00013198"/>
    </source>
</evidence>
<evidence type="ECO:0000256" key="6">
    <source>
        <dbReference type="ARBA" id="ARBA00020337"/>
    </source>
</evidence>
<evidence type="ECO:0000313" key="10">
    <source>
        <dbReference type="Proteomes" id="UP000003704"/>
    </source>
</evidence>
<dbReference type="PATRIC" id="fig|1172194.4.peg.2193"/>
<feature type="domain" description="Glucosamine/galactosamine-6-phosphate isomerase" evidence="8">
    <location>
        <begin position="3"/>
        <end position="204"/>
    </location>
</feature>
<dbReference type="EMBL" id="AKGD01000001">
    <property type="protein sequence ID" value="EIT72133.1"/>
    <property type="molecule type" value="Genomic_DNA"/>
</dbReference>
<dbReference type="Proteomes" id="UP000003704">
    <property type="component" value="Unassembled WGS sequence"/>
</dbReference>